<evidence type="ECO:0000256" key="8">
    <source>
        <dbReference type="PIRNR" id="PIRNR006431"/>
    </source>
</evidence>
<keyword evidence="4 8" id="KW-0031">Aminopeptidase</keyword>
<feature type="active site" evidence="9">
    <location>
        <position position="279"/>
    </location>
</feature>
<reference evidence="12 13" key="1">
    <citation type="submission" date="2015-04" db="EMBL/GenBank/DDBJ databases">
        <authorList>
            <person name="Syromyatnikov M.Y."/>
            <person name="Popov V.N."/>
        </authorList>
    </citation>
    <scope>NUCLEOTIDE SEQUENCE [LARGE SCALE GENOMIC DNA]</scope>
    <source>
        <strain evidence="12">WF-38-12</strain>
    </source>
</reference>
<feature type="active site" description="Proton donor" evidence="9">
    <location>
        <position position="308"/>
    </location>
</feature>
<keyword evidence="7 8" id="KW-0378">Hydrolase</keyword>
<dbReference type="EMBL" id="CVMT01000001">
    <property type="protein sequence ID" value="CRG84591.1"/>
    <property type="molecule type" value="Genomic_DNA"/>
</dbReference>
<accession>A0A0U1LQ04</accession>
<evidence type="ECO:0000256" key="5">
    <source>
        <dbReference type="ARBA" id="ARBA00022490"/>
    </source>
</evidence>
<proteinExistence type="inferred from homology"/>
<comment type="catalytic activity">
    <reaction evidence="1 8 10">
        <text>Release of N-terminal proline from a peptide.</text>
        <dbReference type="EC" id="3.4.11.5"/>
    </reaction>
</comment>
<name>A0A0U1LQ04_TALIS</name>
<protein>
    <recommendedName>
        <fullName evidence="8 10">Proline iminopeptidase</fullName>
        <shortName evidence="8">PIP</shortName>
        <ecNumber evidence="8 10">3.4.11.5</ecNumber>
    </recommendedName>
    <alternativeName>
        <fullName evidence="8">Prolyl aminopeptidase</fullName>
    </alternativeName>
</protein>
<dbReference type="PANTHER" id="PTHR43722:SF1">
    <property type="entry name" value="PROLINE IMINOPEPTIDASE"/>
    <property type="match status" value="1"/>
</dbReference>
<sequence>MSLVKPGYTPSAPFDEGYLAVGEIHQLWYQQYGKKDGKSVIYLHGGPGGQTSSNSTIYFDPAVYRIVLLDQRGAGKSLPSAELRDNTTWHLVADIESLREHLGIEKWHMVFGGSWGATLALCYAQSHPQRVGSLVLRGVFTVRRSELDWSRSADGPAALLFPDLFEAFINHLPENDRADPYAAYHRLLTSDAADGEARLKLLDAGRAWNAFELATGSLRPNPENLNNQLEDDTWSLAHARLEIQYFVNAAWLEEGQLLRKENLDKMRHIPTTIVQGRYDIVCPPKTAWELHKALPESSRLYFIQTAGHSAKELATEEKLVEVCDEYGELDF</sequence>
<dbReference type="STRING" id="28573.A0A0U1LQ04"/>
<dbReference type="PRINTS" id="PR00111">
    <property type="entry name" value="ABHYDROLASE"/>
</dbReference>
<evidence type="ECO:0000256" key="10">
    <source>
        <dbReference type="RuleBase" id="RU003421"/>
    </source>
</evidence>
<dbReference type="Pfam" id="PF00561">
    <property type="entry name" value="Abhydrolase_1"/>
    <property type="match status" value="1"/>
</dbReference>
<evidence type="ECO:0000256" key="2">
    <source>
        <dbReference type="ARBA" id="ARBA00004496"/>
    </source>
</evidence>
<feature type="active site" description="Nucleophile" evidence="9">
    <location>
        <position position="114"/>
    </location>
</feature>
<dbReference type="PIRSF" id="PIRSF006431">
    <property type="entry name" value="Pept_S33"/>
    <property type="match status" value="1"/>
</dbReference>
<keyword evidence="13" id="KW-1185">Reference proteome</keyword>
<evidence type="ECO:0000256" key="6">
    <source>
        <dbReference type="ARBA" id="ARBA00022670"/>
    </source>
</evidence>
<evidence type="ECO:0000256" key="3">
    <source>
        <dbReference type="ARBA" id="ARBA00010088"/>
    </source>
</evidence>
<dbReference type="InterPro" id="IPR005944">
    <property type="entry name" value="Pro_iminopeptidase"/>
</dbReference>
<dbReference type="Proteomes" id="UP000054383">
    <property type="component" value="Unassembled WGS sequence"/>
</dbReference>
<dbReference type="InterPro" id="IPR002410">
    <property type="entry name" value="Peptidase_S33"/>
</dbReference>
<dbReference type="NCBIfam" id="TIGR01249">
    <property type="entry name" value="pro_imino_pep_1"/>
    <property type="match status" value="1"/>
</dbReference>
<keyword evidence="6 8" id="KW-0645">Protease</keyword>
<comment type="similarity">
    <text evidence="3 8 10">Belongs to the peptidase S33 family.</text>
</comment>
<dbReference type="OMA" id="ELRWFYQ"/>
<organism evidence="12 13">
    <name type="scientific">Talaromyces islandicus</name>
    <name type="common">Penicillium islandicum</name>
    <dbReference type="NCBI Taxonomy" id="28573"/>
    <lineage>
        <taxon>Eukaryota</taxon>
        <taxon>Fungi</taxon>
        <taxon>Dikarya</taxon>
        <taxon>Ascomycota</taxon>
        <taxon>Pezizomycotina</taxon>
        <taxon>Eurotiomycetes</taxon>
        <taxon>Eurotiomycetidae</taxon>
        <taxon>Eurotiales</taxon>
        <taxon>Trichocomaceae</taxon>
        <taxon>Talaromyces</taxon>
        <taxon>Talaromyces sect. Islandici</taxon>
    </lineage>
</organism>
<dbReference type="GO" id="GO:0004177">
    <property type="term" value="F:aminopeptidase activity"/>
    <property type="evidence" value="ECO:0007669"/>
    <property type="project" value="UniProtKB-UniRule"/>
</dbReference>
<dbReference type="PRINTS" id="PR00793">
    <property type="entry name" value="PROAMNOPTASE"/>
</dbReference>
<dbReference type="GO" id="GO:0005737">
    <property type="term" value="C:cytoplasm"/>
    <property type="evidence" value="ECO:0007669"/>
    <property type="project" value="UniProtKB-SubCell"/>
</dbReference>
<evidence type="ECO:0000256" key="9">
    <source>
        <dbReference type="PIRSR" id="PIRSR006431-1"/>
    </source>
</evidence>
<dbReference type="GO" id="GO:0006508">
    <property type="term" value="P:proteolysis"/>
    <property type="evidence" value="ECO:0007669"/>
    <property type="project" value="UniProtKB-KW"/>
</dbReference>
<gene>
    <name evidence="12" type="primary">PIP</name>
    <name evidence="12" type="ORF">PISL3812_01855</name>
</gene>
<evidence type="ECO:0000313" key="12">
    <source>
        <dbReference type="EMBL" id="CRG84591.1"/>
    </source>
</evidence>
<dbReference type="InterPro" id="IPR029058">
    <property type="entry name" value="AB_hydrolase_fold"/>
</dbReference>
<dbReference type="AlphaFoldDB" id="A0A0U1LQ04"/>
<evidence type="ECO:0000259" key="11">
    <source>
        <dbReference type="Pfam" id="PF00561"/>
    </source>
</evidence>
<dbReference type="InterPro" id="IPR000073">
    <property type="entry name" value="AB_hydrolase_1"/>
</dbReference>
<evidence type="ECO:0000256" key="1">
    <source>
        <dbReference type="ARBA" id="ARBA00001585"/>
    </source>
</evidence>
<dbReference type="OrthoDB" id="10249433at2759"/>
<dbReference type="Gene3D" id="3.40.50.1820">
    <property type="entry name" value="alpha/beta hydrolase"/>
    <property type="match status" value="1"/>
</dbReference>
<dbReference type="EC" id="3.4.11.5" evidence="8 10"/>
<evidence type="ECO:0000256" key="4">
    <source>
        <dbReference type="ARBA" id="ARBA00022438"/>
    </source>
</evidence>
<comment type="subcellular location">
    <subcellularLocation>
        <location evidence="2 8">Cytoplasm</location>
    </subcellularLocation>
</comment>
<keyword evidence="5 8" id="KW-0963">Cytoplasm</keyword>
<evidence type="ECO:0000256" key="7">
    <source>
        <dbReference type="ARBA" id="ARBA00022801"/>
    </source>
</evidence>
<feature type="domain" description="AB hydrolase-1" evidence="11">
    <location>
        <begin position="39"/>
        <end position="311"/>
    </location>
</feature>
<dbReference type="SUPFAM" id="SSF53474">
    <property type="entry name" value="alpha/beta-Hydrolases"/>
    <property type="match status" value="1"/>
</dbReference>
<evidence type="ECO:0000313" key="13">
    <source>
        <dbReference type="Proteomes" id="UP000054383"/>
    </source>
</evidence>
<dbReference type="PANTHER" id="PTHR43722">
    <property type="entry name" value="PROLINE IMINOPEPTIDASE"/>
    <property type="match status" value="1"/>
</dbReference>